<organism evidence="1 2">
    <name type="scientific">Lentilactobacillus parabuchneri DSM 5707 = NBRC 107865</name>
    <dbReference type="NCBI Taxonomy" id="1423784"/>
    <lineage>
        <taxon>Bacteria</taxon>
        <taxon>Bacillati</taxon>
        <taxon>Bacillota</taxon>
        <taxon>Bacilli</taxon>
        <taxon>Lactobacillales</taxon>
        <taxon>Lactobacillaceae</taxon>
        <taxon>Lentilactobacillus</taxon>
    </lineage>
</organism>
<dbReference type="AlphaFoldDB" id="A0A0R1YX93"/>
<comment type="caution">
    <text evidence="1">The sequence shown here is derived from an EMBL/GenBank/DDBJ whole genome shotgun (WGS) entry which is preliminary data.</text>
</comment>
<gene>
    <name evidence="1" type="ORF">FC51_GL001776</name>
</gene>
<dbReference type="PATRIC" id="fig|1423784.4.peg.1810"/>
<evidence type="ECO:0008006" key="3">
    <source>
        <dbReference type="Google" id="ProtNLM"/>
    </source>
</evidence>
<evidence type="ECO:0000313" key="1">
    <source>
        <dbReference type="EMBL" id="KRM46863.1"/>
    </source>
</evidence>
<accession>A0A0R1YX93</accession>
<protein>
    <recommendedName>
        <fullName evidence="3">SCP domain-containing protein</fullName>
    </recommendedName>
</protein>
<sequence length="268" mass="29559">MKLRNQLLTILGVGLGLVGAGVLGNTAEAAKTMTVNYVSTTGQQLRAPITYTRVSNGINAFGTTYTYTTSGYPNTQSGYVKTIKGYVPHKVQQNYTYQSMPSSLTVKYIKESTLARKVEKQYLKQINAYRVTKGLKEFKHRASLKTKAIVRSKELWTKLSHVRPNGQSYNSSNSGYAEVMAVLPTYFTSYGISTYNSGQGATIVYNSNGYVSYKKTAQTASNELLTCDAEHRDTELNNWATYSEVAFSFHADGSAKMAQLFELAGAKE</sequence>
<dbReference type="Proteomes" id="UP000051957">
    <property type="component" value="Unassembled WGS sequence"/>
</dbReference>
<dbReference type="EMBL" id="AZGK01000004">
    <property type="protein sequence ID" value="KRM46863.1"/>
    <property type="molecule type" value="Genomic_DNA"/>
</dbReference>
<dbReference type="Gene3D" id="3.40.33.10">
    <property type="entry name" value="CAP"/>
    <property type="match status" value="1"/>
</dbReference>
<evidence type="ECO:0000313" key="2">
    <source>
        <dbReference type="Proteomes" id="UP000051957"/>
    </source>
</evidence>
<dbReference type="RefSeq" id="WP_057910054.1">
    <property type="nucleotide sequence ID" value="NZ_AZGK01000004.1"/>
</dbReference>
<proteinExistence type="predicted"/>
<reference evidence="1 2" key="1">
    <citation type="journal article" date="2015" name="Genome Announc.">
        <title>Expanding the biotechnology potential of lactobacilli through comparative genomics of 213 strains and associated genera.</title>
        <authorList>
            <person name="Sun Z."/>
            <person name="Harris H.M."/>
            <person name="McCann A."/>
            <person name="Guo C."/>
            <person name="Argimon S."/>
            <person name="Zhang W."/>
            <person name="Yang X."/>
            <person name="Jeffery I.B."/>
            <person name="Cooney J.C."/>
            <person name="Kagawa T.F."/>
            <person name="Liu W."/>
            <person name="Song Y."/>
            <person name="Salvetti E."/>
            <person name="Wrobel A."/>
            <person name="Rasinkangas P."/>
            <person name="Parkhill J."/>
            <person name="Rea M.C."/>
            <person name="O'Sullivan O."/>
            <person name="Ritari J."/>
            <person name="Douillard F.P."/>
            <person name="Paul Ross R."/>
            <person name="Yang R."/>
            <person name="Briner A.E."/>
            <person name="Felis G.E."/>
            <person name="de Vos W.M."/>
            <person name="Barrangou R."/>
            <person name="Klaenhammer T.R."/>
            <person name="Caufield P.W."/>
            <person name="Cui Y."/>
            <person name="Zhang H."/>
            <person name="O'Toole P.W."/>
        </authorList>
    </citation>
    <scope>NUCLEOTIDE SEQUENCE [LARGE SCALE GENOMIC DNA]</scope>
    <source>
        <strain evidence="1 2">DSM 5707</strain>
    </source>
</reference>
<name>A0A0R1YX93_9LACO</name>
<dbReference type="GeneID" id="69802375"/>
<dbReference type="InterPro" id="IPR035940">
    <property type="entry name" value="CAP_sf"/>
</dbReference>